<accession>A0A382D0M5</accession>
<dbReference type="InterPro" id="IPR005190">
    <property type="entry name" value="GlnE_rpt_dom"/>
</dbReference>
<evidence type="ECO:0000256" key="4">
    <source>
        <dbReference type="ARBA" id="ARBA00022840"/>
    </source>
</evidence>
<keyword evidence="4" id="KW-0067">ATP-binding</keyword>
<organism evidence="9">
    <name type="scientific">marine metagenome</name>
    <dbReference type="NCBI Taxonomy" id="408172"/>
    <lineage>
        <taxon>unclassified sequences</taxon>
        <taxon>metagenomes</taxon>
        <taxon>ecological metagenomes</taxon>
    </lineage>
</organism>
<evidence type="ECO:0000256" key="2">
    <source>
        <dbReference type="ARBA" id="ARBA00022695"/>
    </source>
</evidence>
<dbReference type="Pfam" id="PF08335">
    <property type="entry name" value="GlnD_UR_UTase"/>
    <property type="match status" value="1"/>
</dbReference>
<dbReference type="PANTHER" id="PTHR30621:SF0">
    <property type="entry name" value="BIFUNCTIONAL GLUTAMINE SYNTHETASE ADENYLYLTRANSFERASE_ADENYLYL-REMOVING ENZYME"/>
    <property type="match status" value="1"/>
</dbReference>
<dbReference type="Gene3D" id="3.30.460.10">
    <property type="entry name" value="Beta Polymerase, domain 2"/>
    <property type="match status" value="1"/>
</dbReference>
<dbReference type="AlphaFoldDB" id="A0A382D0M5"/>
<evidence type="ECO:0008006" key="10">
    <source>
        <dbReference type="Google" id="ProtNLM"/>
    </source>
</evidence>
<keyword evidence="1" id="KW-0808">Transferase</keyword>
<sequence length="439" mass="49876">KNLCRFVKATGARESFLKLFQSNEKFLELLLILFGSSGMLSQILIKRPDLVDVLTDMEAIYRFKLAEKIQEDLNRVLKSSPNFESRSLALRRIKHAEELRIGVRYLIKEADLAGTLEDLSNLADVFLKTVYRIACEELEKKSANYNDFCIIGMGKLGGHELNFGSDLDVLLVYDEGERDPPPEGFASHYSALSQMIYKLTSEMTPAGYAYKIDAELRPEGDAGVLVLSIKGYKKYFKSRARIWEQQALVRARFVAGNAEVGKKFIESAHQFVYQDKFEYGSLIEISRLRERMEQELAKESTKGKNVKLGLGGLADIEFAVQILQLRHGKKFPRLRQTNTLSALQSFVALGMVDQGMAEELQDSYLFLRNLECALRIIRQTPTNTLPKDNKELAPLARLLGYEGENAETLADSLLTDYDCHTQQVRKHYRKTIGNLLRAH</sequence>
<dbReference type="CDD" id="cd05401">
    <property type="entry name" value="NT_GlnE_GlnD_like"/>
    <property type="match status" value="1"/>
</dbReference>
<dbReference type="GO" id="GO:0000820">
    <property type="term" value="P:regulation of glutamine family amino acid metabolic process"/>
    <property type="evidence" value="ECO:0007669"/>
    <property type="project" value="TreeGrafter"/>
</dbReference>
<evidence type="ECO:0000313" key="9">
    <source>
        <dbReference type="EMBL" id="SVB32008.1"/>
    </source>
</evidence>
<proteinExistence type="predicted"/>
<feature type="non-terminal residue" evidence="9">
    <location>
        <position position="1"/>
    </location>
</feature>
<protein>
    <recommendedName>
        <fullName evidence="10">Glutamate-ammonia ligase adenylyltransferase repeated domain-containing protein</fullName>
    </recommendedName>
</protein>
<reference evidence="9" key="1">
    <citation type="submission" date="2018-05" db="EMBL/GenBank/DDBJ databases">
        <authorList>
            <person name="Lanie J.A."/>
            <person name="Ng W.-L."/>
            <person name="Kazmierczak K.M."/>
            <person name="Andrzejewski T.M."/>
            <person name="Davidsen T.M."/>
            <person name="Wayne K.J."/>
            <person name="Tettelin H."/>
            <person name="Glass J.I."/>
            <person name="Rusch D."/>
            <person name="Podicherti R."/>
            <person name="Tsui H.-C.T."/>
            <person name="Winkler M.E."/>
        </authorList>
    </citation>
    <scope>NUCLEOTIDE SEQUENCE</scope>
</reference>
<dbReference type="InterPro" id="IPR023057">
    <property type="entry name" value="GlnE"/>
</dbReference>
<dbReference type="GO" id="GO:0008882">
    <property type="term" value="F:[glutamate-ammonia-ligase] adenylyltransferase activity"/>
    <property type="evidence" value="ECO:0007669"/>
    <property type="project" value="InterPro"/>
</dbReference>
<evidence type="ECO:0000259" key="8">
    <source>
        <dbReference type="Pfam" id="PF08335"/>
    </source>
</evidence>
<dbReference type="EMBL" id="UINC01037073">
    <property type="protein sequence ID" value="SVB32008.1"/>
    <property type="molecule type" value="Genomic_DNA"/>
</dbReference>
<name>A0A382D0M5_9ZZZZ</name>
<keyword evidence="3" id="KW-0547">Nucleotide-binding</keyword>
<dbReference type="SUPFAM" id="SSF81593">
    <property type="entry name" value="Nucleotidyltransferase substrate binding subunit/domain"/>
    <property type="match status" value="1"/>
</dbReference>
<dbReference type="PANTHER" id="PTHR30621">
    <property type="entry name" value="GLUTAMINE SYNTHETASE ADENYLYLTRANSFERASE"/>
    <property type="match status" value="1"/>
</dbReference>
<evidence type="ECO:0000256" key="6">
    <source>
        <dbReference type="ARBA" id="ARBA00023268"/>
    </source>
</evidence>
<evidence type="ECO:0000256" key="1">
    <source>
        <dbReference type="ARBA" id="ARBA00022679"/>
    </source>
</evidence>
<dbReference type="GO" id="GO:0005829">
    <property type="term" value="C:cytosol"/>
    <property type="evidence" value="ECO:0007669"/>
    <property type="project" value="TreeGrafter"/>
</dbReference>
<evidence type="ECO:0000259" key="7">
    <source>
        <dbReference type="Pfam" id="PF03710"/>
    </source>
</evidence>
<dbReference type="Pfam" id="PF03710">
    <property type="entry name" value="GlnE"/>
    <property type="match status" value="1"/>
</dbReference>
<evidence type="ECO:0000256" key="5">
    <source>
        <dbReference type="ARBA" id="ARBA00022842"/>
    </source>
</evidence>
<feature type="domain" description="PII-uridylyltransferase/Glutamine-synthetase adenylyltransferase" evidence="8">
    <location>
        <begin position="288"/>
        <end position="431"/>
    </location>
</feature>
<dbReference type="InterPro" id="IPR043519">
    <property type="entry name" value="NT_sf"/>
</dbReference>
<dbReference type="GO" id="GO:0005524">
    <property type="term" value="F:ATP binding"/>
    <property type="evidence" value="ECO:0007669"/>
    <property type="project" value="UniProtKB-KW"/>
</dbReference>
<dbReference type="SUPFAM" id="SSF81301">
    <property type="entry name" value="Nucleotidyltransferase"/>
    <property type="match status" value="1"/>
</dbReference>
<gene>
    <name evidence="9" type="ORF">METZ01_LOCUS184862</name>
</gene>
<keyword evidence="5" id="KW-0460">Magnesium</keyword>
<keyword evidence="6" id="KW-0511">Multifunctional enzyme</keyword>
<evidence type="ECO:0000256" key="3">
    <source>
        <dbReference type="ARBA" id="ARBA00022741"/>
    </source>
</evidence>
<dbReference type="Gene3D" id="1.20.120.330">
    <property type="entry name" value="Nucleotidyltransferases domain 2"/>
    <property type="match status" value="1"/>
</dbReference>
<dbReference type="InterPro" id="IPR013546">
    <property type="entry name" value="PII_UdlTrfase/GS_AdlTrfase"/>
</dbReference>
<keyword evidence="2" id="KW-0548">Nucleotidyltransferase</keyword>
<feature type="domain" description="Glutamate-ammonia ligase adenylyltransferase repeated" evidence="7">
    <location>
        <begin position="29"/>
        <end position="265"/>
    </location>
</feature>